<gene>
    <name evidence="2" type="ORF">CYLTODRAFT_423349</name>
</gene>
<dbReference type="InterPro" id="IPR051681">
    <property type="entry name" value="Ser/Thr_Kinases-Pseudokinases"/>
</dbReference>
<dbReference type="PANTHER" id="PTHR44329">
    <property type="entry name" value="SERINE/THREONINE-PROTEIN KINASE TNNI3K-RELATED"/>
    <property type="match status" value="1"/>
</dbReference>
<protein>
    <submittedName>
        <fullName evidence="2">Kinase-like protein</fullName>
    </submittedName>
</protein>
<evidence type="ECO:0000313" key="3">
    <source>
        <dbReference type="Proteomes" id="UP000054007"/>
    </source>
</evidence>
<organism evidence="2 3">
    <name type="scientific">Cylindrobasidium torrendii FP15055 ss-10</name>
    <dbReference type="NCBI Taxonomy" id="1314674"/>
    <lineage>
        <taxon>Eukaryota</taxon>
        <taxon>Fungi</taxon>
        <taxon>Dikarya</taxon>
        <taxon>Basidiomycota</taxon>
        <taxon>Agaricomycotina</taxon>
        <taxon>Agaricomycetes</taxon>
        <taxon>Agaricomycetidae</taxon>
        <taxon>Agaricales</taxon>
        <taxon>Marasmiineae</taxon>
        <taxon>Physalacriaceae</taxon>
        <taxon>Cylindrobasidium</taxon>
    </lineage>
</organism>
<dbReference type="EMBL" id="KN880552">
    <property type="protein sequence ID" value="KIY66493.1"/>
    <property type="molecule type" value="Genomic_DNA"/>
</dbReference>
<dbReference type="Proteomes" id="UP000054007">
    <property type="component" value="Unassembled WGS sequence"/>
</dbReference>
<dbReference type="Gene3D" id="1.10.510.10">
    <property type="entry name" value="Transferase(Phosphotransferase) domain 1"/>
    <property type="match status" value="1"/>
</dbReference>
<dbReference type="SUPFAM" id="SSF56112">
    <property type="entry name" value="Protein kinase-like (PK-like)"/>
    <property type="match status" value="1"/>
</dbReference>
<dbReference type="GO" id="GO:0004674">
    <property type="term" value="F:protein serine/threonine kinase activity"/>
    <property type="evidence" value="ECO:0007669"/>
    <property type="project" value="TreeGrafter"/>
</dbReference>
<dbReference type="OrthoDB" id="346907at2759"/>
<sequence>MFPRTRRLDGAESVERLPSSQKCVFHEGEDDAAGHENVRRLMGLPTQPFFGDSREIPLEKHSNTRDESLQNSMDNYQISMDTRLLWDADGRRECLQKMMRIAEENAVIPRSLYCSGVQVYDWQLRGEGAFAYVYRDFYDGKAVAVKVSKQVIGKRRETWKQWIQTALLWRQLAHPNILQCYGVNNELQIDRYSCISMVFPWIPNGDLRHFIEDKVPFRDKDTFPLNSLKDVARGLQYLHEHNPPIVHADIRGASVLVKQDMTCCISGFELSFCTEFTLTSHGGDVPGTIRFMAPEVLSPPHDENFEDLGREIYDTPARDTYAFGCMIVEVYTAQDPFFWLRTSAQVTRAVCAQLSEPWRTKPTGITEALWKIARSCWRADPKARPRIESVYNSLCSITE</sequence>
<dbReference type="AlphaFoldDB" id="A0A0D7B7H1"/>
<proteinExistence type="predicted"/>
<feature type="domain" description="Protein kinase" evidence="1">
    <location>
        <begin position="119"/>
        <end position="399"/>
    </location>
</feature>
<reference evidence="2 3" key="1">
    <citation type="journal article" date="2015" name="Fungal Genet. Biol.">
        <title>Evolution of novel wood decay mechanisms in Agaricales revealed by the genome sequences of Fistulina hepatica and Cylindrobasidium torrendii.</title>
        <authorList>
            <person name="Floudas D."/>
            <person name="Held B.W."/>
            <person name="Riley R."/>
            <person name="Nagy L.G."/>
            <person name="Koehler G."/>
            <person name="Ransdell A.S."/>
            <person name="Younus H."/>
            <person name="Chow J."/>
            <person name="Chiniquy J."/>
            <person name="Lipzen A."/>
            <person name="Tritt A."/>
            <person name="Sun H."/>
            <person name="Haridas S."/>
            <person name="LaButti K."/>
            <person name="Ohm R.A."/>
            <person name="Kues U."/>
            <person name="Blanchette R.A."/>
            <person name="Grigoriev I.V."/>
            <person name="Minto R.E."/>
            <person name="Hibbett D.S."/>
        </authorList>
    </citation>
    <scope>NUCLEOTIDE SEQUENCE [LARGE SCALE GENOMIC DNA]</scope>
    <source>
        <strain evidence="2 3">FP15055 ss-10</strain>
    </source>
</reference>
<dbReference type="STRING" id="1314674.A0A0D7B7H1"/>
<keyword evidence="2" id="KW-0808">Transferase</keyword>
<keyword evidence="3" id="KW-1185">Reference proteome</keyword>
<dbReference type="PROSITE" id="PS50011">
    <property type="entry name" value="PROTEIN_KINASE_DOM"/>
    <property type="match status" value="1"/>
</dbReference>
<keyword evidence="2" id="KW-0418">Kinase</keyword>
<dbReference type="Pfam" id="PF07714">
    <property type="entry name" value="PK_Tyr_Ser-Thr"/>
    <property type="match status" value="1"/>
</dbReference>
<dbReference type="InterPro" id="IPR001245">
    <property type="entry name" value="Ser-Thr/Tyr_kinase_cat_dom"/>
</dbReference>
<name>A0A0D7B7H1_9AGAR</name>
<accession>A0A0D7B7H1</accession>
<evidence type="ECO:0000313" key="2">
    <source>
        <dbReference type="EMBL" id="KIY66493.1"/>
    </source>
</evidence>
<dbReference type="GO" id="GO:0005524">
    <property type="term" value="F:ATP binding"/>
    <property type="evidence" value="ECO:0007669"/>
    <property type="project" value="InterPro"/>
</dbReference>
<dbReference type="InterPro" id="IPR000719">
    <property type="entry name" value="Prot_kinase_dom"/>
</dbReference>
<dbReference type="InterPro" id="IPR011009">
    <property type="entry name" value="Kinase-like_dom_sf"/>
</dbReference>
<feature type="non-terminal residue" evidence="2">
    <location>
        <position position="1"/>
    </location>
</feature>
<evidence type="ECO:0000259" key="1">
    <source>
        <dbReference type="PROSITE" id="PS50011"/>
    </source>
</evidence>